<keyword evidence="2" id="KW-0812">Transmembrane</keyword>
<dbReference type="AlphaFoldDB" id="A0AAE0VF04"/>
<reference evidence="3" key="1">
    <citation type="journal article" date="2021" name="Genome Biol. Evol.">
        <title>A High-Quality Reference Genome for a Parasitic Bivalve with Doubly Uniparental Inheritance (Bivalvia: Unionida).</title>
        <authorList>
            <person name="Smith C.H."/>
        </authorList>
    </citation>
    <scope>NUCLEOTIDE SEQUENCE</scope>
    <source>
        <strain evidence="3">CHS0354</strain>
    </source>
</reference>
<protein>
    <submittedName>
        <fullName evidence="3">Uncharacterized protein</fullName>
    </submittedName>
</protein>
<feature type="region of interest" description="Disordered" evidence="1">
    <location>
        <begin position="109"/>
        <end position="129"/>
    </location>
</feature>
<accession>A0AAE0VF04</accession>
<gene>
    <name evidence="3" type="ORF">CHS0354_025210</name>
</gene>
<sequence>MFFVAERCDSGGSNSDSNKKDEANGTIVGFVLGVIFGILLIAGGIATWMYLKKRKGEVRDYLINEPEGPSREDTVVPLRSKELLSISEQDEDAGELSLSPITVYSVSRSEAPSATGLRDPEQRTTNSATPPWMELLTASARTGSAPPSTGYNTENSFINSFRMPNALTGRRY</sequence>
<evidence type="ECO:0000313" key="4">
    <source>
        <dbReference type="Proteomes" id="UP001195483"/>
    </source>
</evidence>
<dbReference type="Proteomes" id="UP001195483">
    <property type="component" value="Unassembled WGS sequence"/>
</dbReference>
<reference evidence="3" key="3">
    <citation type="submission" date="2023-05" db="EMBL/GenBank/DDBJ databases">
        <authorList>
            <person name="Smith C.H."/>
        </authorList>
    </citation>
    <scope>NUCLEOTIDE SEQUENCE</scope>
    <source>
        <strain evidence="3">CHS0354</strain>
        <tissue evidence="3">Mantle</tissue>
    </source>
</reference>
<evidence type="ECO:0000313" key="3">
    <source>
        <dbReference type="EMBL" id="KAK3576448.1"/>
    </source>
</evidence>
<keyword evidence="4" id="KW-1185">Reference proteome</keyword>
<comment type="caution">
    <text evidence="3">The sequence shown here is derived from an EMBL/GenBank/DDBJ whole genome shotgun (WGS) entry which is preliminary data.</text>
</comment>
<feature type="region of interest" description="Disordered" evidence="1">
    <location>
        <begin position="1"/>
        <end position="20"/>
    </location>
</feature>
<keyword evidence="2" id="KW-1133">Transmembrane helix</keyword>
<organism evidence="3 4">
    <name type="scientific">Potamilus streckersoni</name>
    <dbReference type="NCBI Taxonomy" id="2493646"/>
    <lineage>
        <taxon>Eukaryota</taxon>
        <taxon>Metazoa</taxon>
        <taxon>Spiralia</taxon>
        <taxon>Lophotrochozoa</taxon>
        <taxon>Mollusca</taxon>
        <taxon>Bivalvia</taxon>
        <taxon>Autobranchia</taxon>
        <taxon>Heteroconchia</taxon>
        <taxon>Palaeoheterodonta</taxon>
        <taxon>Unionida</taxon>
        <taxon>Unionoidea</taxon>
        <taxon>Unionidae</taxon>
        <taxon>Ambleminae</taxon>
        <taxon>Lampsilini</taxon>
        <taxon>Potamilus</taxon>
    </lineage>
</organism>
<reference evidence="3" key="2">
    <citation type="journal article" date="2021" name="Genome Biol. Evol.">
        <title>Developing a high-quality reference genome for a parasitic bivalve with doubly uniparental inheritance (Bivalvia: Unionida).</title>
        <authorList>
            <person name="Smith C.H."/>
        </authorList>
    </citation>
    <scope>NUCLEOTIDE SEQUENCE</scope>
    <source>
        <strain evidence="3">CHS0354</strain>
        <tissue evidence="3">Mantle</tissue>
    </source>
</reference>
<evidence type="ECO:0000256" key="2">
    <source>
        <dbReference type="SAM" id="Phobius"/>
    </source>
</evidence>
<keyword evidence="2" id="KW-0472">Membrane</keyword>
<proteinExistence type="predicted"/>
<name>A0AAE0VF04_9BIVA</name>
<evidence type="ECO:0000256" key="1">
    <source>
        <dbReference type="SAM" id="MobiDB-lite"/>
    </source>
</evidence>
<feature type="transmembrane region" description="Helical" evidence="2">
    <location>
        <begin position="27"/>
        <end position="51"/>
    </location>
</feature>
<dbReference type="EMBL" id="JAEAOA010001503">
    <property type="protein sequence ID" value="KAK3576448.1"/>
    <property type="molecule type" value="Genomic_DNA"/>
</dbReference>